<evidence type="ECO:0000313" key="1">
    <source>
        <dbReference type="EMBL" id="MBB3137147.1"/>
    </source>
</evidence>
<reference evidence="1 2" key="1">
    <citation type="submission" date="2020-08" db="EMBL/GenBank/DDBJ databases">
        <title>Genomic Encyclopedia of Type Strains, Phase III (KMG-III): the genomes of soil and plant-associated and newly described type strains.</title>
        <authorList>
            <person name="Whitman W."/>
        </authorList>
    </citation>
    <scope>NUCLEOTIDE SEQUENCE [LARGE SCALE GENOMIC DNA]</scope>
    <source>
        <strain evidence="1 2">CECT 4113</strain>
    </source>
</reference>
<name>A0A7W5G1P9_9HYPH</name>
<organism evidence="1 2">
    <name type="scientific">Rhizobium pisi</name>
    <dbReference type="NCBI Taxonomy" id="574561"/>
    <lineage>
        <taxon>Bacteria</taxon>
        <taxon>Pseudomonadati</taxon>
        <taxon>Pseudomonadota</taxon>
        <taxon>Alphaproteobacteria</taxon>
        <taxon>Hyphomicrobiales</taxon>
        <taxon>Rhizobiaceae</taxon>
        <taxon>Rhizobium/Agrobacterium group</taxon>
        <taxon>Rhizobium</taxon>
    </lineage>
</organism>
<comment type="caution">
    <text evidence="1">The sequence shown here is derived from an EMBL/GenBank/DDBJ whole genome shotgun (WGS) entry which is preliminary data.</text>
</comment>
<keyword evidence="2" id="KW-1185">Reference proteome</keyword>
<accession>A0A7W5G1P9</accession>
<dbReference type="AlphaFoldDB" id="A0A7W5G1P9"/>
<proteinExistence type="predicted"/>
<dbReference type="Proteomes" id="UP000518315">
    <property type="component" value="Unassembled WGS sequence"/>
</dbReference>
<protein>
    <submittedName>
        <fullName evidence="1">Uncharacterized protein</fullName>
    </submittedName>
</protein>
<evidence type="ECO:0000313" key="2">
    <source>
        <dbReference type="Proteomes" id="UP000518315"/>
    </source>
</evidence>
<sequence length="42" mass="4607">MTAKLIRRLINLLRDGLTARGEAIGRTCVNPGGSESVRQARR</sequence>
<gene>
    <name evidence="1" type="ORF">FHS26_004906</name>
</gene>
<dbReference type="EMBL" id="JACHXH010000019">
    <property type="protein sequence ID" value="MBB3137147.1"/>
    <property type="molecule type" value="Genomic_DNA"/>
</dbReference>